<protein>
    <submittedName>
        <fullName evidence="2">Uncharacterized protein</fullName>
    </submittedName>
</protein>
<feature type="transmembrane region" description="Helical" evidence="1">
    <location>
        <begin position="108"/>
        <end position="128"/>
    </location>
</feature>
<evidence type="ECO:0000313" key="2">
    <source>
        <dbReference type="EMBL" id="ALB76043.1"/>
    </source>
</evidence>
<dbReference type="EMBL" id="KT336256">
    <property type="protein sequence ID" value="ALB76043.1"/>
    <property type="molecule type" value="Genomic_DNA"/>
</dbReference>
<keyword evidence="1" id="KW-1133">Transmembrane helix</keyword>
<name>A0A0M4BLV6_9BACT</name>
<sequence>MIEIDDLSLNEWYACLKPYQKVVIEQLVSKYGEEKAAEEWLTARGPIQTATFGGSQTNTAEAQNYWSRLKDEFDKLICGHPDYEKEQKKFLAAGKSIGLGSVTALSNWLSPIIGMTPAILVPAIILILHTTSKMGVKAYCSTKHFVTE</sequence>
<organism evidence="2">
    <name type="scientific">uncultured bacterium 25H09</name>
    <dbReference type="NCBI Taxonomy" id="1701358"/>
    <lineage>
        <taxon>Bacteria</taxon>
        <taxon>environmental samples</taxon>
    </lineage>
</organism>
<evidence type="ECO:0000256" key="1">
    <source>
        <dbReference type="SAM" id="Phobius"/>
    </source>
</evidence>
<keyword evidence="1" id="KW-0472">Membrane</keyword>
<keyword evidence="1" id="KW-0812">Transmembrane</keyword>
<dbReference type="AlphaFoldDB" id="A0A0M4BLV6"/>
<proteinExistence type="predicted"/>
<reference evidence="2" key="1">
    <citation type="journal article" date="2015" name="Proc. Natl. Acad. Sci. U.S.A.">
        <title>Functional metagenomic discovery of bacterial effectors in the human microbiome and isolation of commendamide, a GPCR G2A/132 agonist.</title>
        <authorList>
            <person name="Cohen L.J."/>
            <person name="Kang H.S."/>
            <person name="Chu J."/>
            <person name="Huang Y.H."/>
            <person name="Gordon E.A."/>
            <person name="Reddy B.V."/>
            <person name="Ternei M.A."/>
            <person name="Craig J.W."/>
            <person name="Brady S.F."/>
        </authorList>
    </citation>
    <scope>NUCLEOTIDE SEQUENCE</scope>
</reference>
<accession>A0A0M4BLV6</accession>